<organism evidence="13">
    <name type="scientific">Locusta migratoria</name>
    <name type="common">Migratory locust</name>
    <dbReference type="NCBI Taxonomy" id="7004"/>
    <lineage>
        <taxon>Eukaryota</taxon>
        <taxon>Metazoa</taxon>
        <taxon>Ecdysozoa</taxon>
        <taxon>Arthropoda</taxon>
        <taxon>Hexapoda</taxon>
        <taxon>Insecta</taxon>
        <taxon>Pterygota</taxon>
        <taxon>Neoptera</taxon>
        <taxon>Polyneoptera</taxon>
        <taxon>Orthoptera</taxon>
        <taxon>Caelifera</taxon>
        <taxon>Acrididea</taxon>
        <taxon>Acridomorpha</taxon>
        <taxon>Acridoidea</taxon>
        <taxon>Acrididae</taxon>
        <taxon>Oedipodinae</taxon>
        <taxon>Locusta</taxon>
    </lineage>
</organism>
<dbReference type="PANTHER" id="PTHR42643">
    <property type="entry name" value="IONOTROPIC RECEPTOR 20A-RELATED"/>
    <property type="match status" value="1"/>
</dbReference>
<keyword evidence="10" id="KW-1071">Ligand-gated ion channel</keyword>
<evidence type="ECO:0000256" key="7">
    <source>
        <dbReference type="ARBA" id="ARBA00023136"/>
    </source>
</evidence>
<dbReference type="GO" id="GO:0015276">
    <property type="term" value="F:ligand-gated monoatomic ion channel activity"/>
    <property type="evidence" value="ECO:0007669"/>
    <property type="project" value="InterPro"/>
</dbReference>
<evidence type="ECO:0000256" key="1">
    <source>
        <dbReference type="ARBA" id="ARBA00004651"/>
    </source>
</evidence>
<keyword evidence="9" id="KW-0325">Glycoprotein</keyword>
<feature type="domain" description="Ionotropic glutamate receptor L-glutamate and glycine-binding" evidence="12">
    <location>
        <begin position="206"/>
        <end position="285"/>
    </location>
</feature>
<reference evidence="13" key="2">
    <citation type="submission" date="2015-07" db="EMBL/GenBank/DDBJ databases">
        <authorList>
            <person name="Noorani M."/>
        </authorList>
    </citation>
    <scope>NUCLEOTIDE SEQUENCE</scope>
</reference>
<sequence length="687" mass="76540">MDRMCDCCVRAQEELAAVREQLSVLLAAVSRLKALGGSGASHGTPQVVLASPTIPAVGTSSRVPDAVESPSPQGVWRVQRRSRRTGRKVNVEAGRAATPALPNKEFCTKSIWLVFLRGDEILEKAFEDMYIPLNCQLLVVHQYGQQHFITEIFHLKEKLHLRKVLYGIWSAEHDLQKTADGFYSRRCDLLGETVKVSTFKSYNSEYGLSQLRLLSETLNFTYKFVKVKEMFPGRLTASGYSGMLGAITRREVDMTIDLLTHTTARSHVVDFLFPTQKDTHSMFIKLSLDEGIPWTSYLSPFCGRLWGTVVLIITLDAVALAVLLRSSGHKVWTSDFLHLLLDVLGMYSLQGLKGSTGTDRPPCHPPPEVVIGYEIAKDLEEQLNGMENVLKGTHEMNINKSKTRVMECSLTKSGDAQEIRLGVSVGSRTSAAQLVSVSAYVTAIVLQAAYCANVVSVVASRRYSPPFSDLAGLLADRTYRVAVMRESITNDVFEFAGDKEMKLVYQHFIEPHNNDMPVLEEDIDVILCHRYRYCFTGESKLVDSHTVSCEIFEVRLKTPPSHLGFALWKGHPYKNIFNYRYTIRIARLADVTRPAQLIVQTVAPVTTEKAAAPLQEPHICLSSPQIPLCCGFTYGTPICILEARKPPHLGNVFDYDPALVPFLTDRLTRDENSTNGIEDDTSNGEGD</sequence>
<reference evidence="13" key="1">
    <citation type="journal article" date="2015" name="Cell. Mol. Life Sci.">
        <title>Identification and functional analysis of olfactory receptor family reveal unusual characteristics of the olfactory system in the migratory locust.</title>
        <authorList>
            <person name="Wang Z."/>
            <person name="Yang P."/>
            <person name="Chen D."/>
            <person name="Jiang F."/>
            <person name="Li Y."/>
            <person name="Wang X."/>
            <person name="Kang L."/>
        </authorList>
    </citation>
    <scope>NUCLEOTIDE SEQUENCE</scope>
</reference>
<keyword evidence="7" id="KW-0472">Membrane</keyword>
<evidence type="ECO:0000256" key="4">
    <source>
        <dbReference type="ARBA" id="ARBA00022692"/>
    </source>
</evidence>
<keyword evidence="6" id="KW-0406">Ion transport</keyword>
<evidence type="ECO:0000256" key="6">
    <source>
        <dbReference type="ARBA" id="ARBA00023065"/>
    </source>
</evidence>
<evidence type="ECO:0000256" key="3">
    <source>
        <dbReference type="ARBA" id="ARBA00022475"/>
    </source>
</evidence>
<evidence type="ECO:0000256" key="11">
    <source>
        <dbReference type="ARBA" id="ARBA00023303"/>
    </source>
</evidence>
<dbReference type="InterPro" id="IPR052192">
    <property type="entry name" value="Insect_Ionotropic_Sensory_Rcpt"/>
</dbReference>
<accession>A0A0K2D6R9</accession>
<dbReference type="Pfam" id="PF10613">
    <property type="entry name" value="Lig_chan-Glu_bd"/>
    <property type="match status" value="1"/>
</dbReference>
<evidence type="ECO:0000256" key="8">
    <source>
        <dbReference type="ARBA" id="ARBA00023170"/>
    </source>
</evidence>
<dbReference type="GO" id="GO:0005886">
    <property type="term" value="C:plasma membrane"/>
    <property type="evidence" value="ECO:0007669"/>
    <property type="project" value="UniProtKB-SubCell"/>
</dbReference>
<evidence type="ECO:0000256" key="5">
    <source>
        <dbReference type="ARBA" id="ARBA00022989"/>
    </source>
</evidence>
<evidence type="ECO:0000313" key="13">
    <source>
        <dbReference type="EMBL" id="ALA15331.1"/>
    </source>
</evidence>
<dbReference type="AlphaFoldDB" id="A0A0K2D6R9"/>
<evidence type="ECO:0000256" key="10">
    <source>
        <dbReference type="ARBA" id="ARBA00023286"/>
    </source>
</evidence>
<evidence type="ECO:0000256" key="2">
    <source>
        <dbReference type="ARBA" id="ARBA00022448"/>
    </source>
</evidence>
<keyword evidence="8 13" id="KW-0675">Receptor</keyword>
<name>A0A0K2D6R9_LOCMI</name>
<dbReference type="Gene3D" id="1.10.287.70">
    <property type="match status" value="1"/>
</dbReference>
<comment type="subcellular location">
    <subcellularLocation>
        <location evidence="1">Cell membrane</location>
        <topology evidence="1">Multi-pass membrane protein</topology>
    </subcellularLocation>
</comment>
<dbReference type="EMBL" id="KT279129">
    <property type="protein sequence ID" value="ALA15331.1"/>
    <property type="molecule type" value="mRNA"/>
</dbReference>
<evidence type="ECO:0000256" key="9">
    <source>
        <dbReference type="ARBA" id="ARBA00023180"/>
    </source>
</evidence>
<protein>
    <submittedName>
        <fullName evidence="13">Ionotropic receptor 13</fullName>
    </submittedName>
</protein>
<dbReference type="Gene3D" id="3.40.190.10">
    <property type="entry name" value="Periplasmic binding protein-like II"/>
    <property type="match status" value="1"/>
</dbReference>
<gene>
    <name evidence="13" type="primary">IR13</name>
</gene>
<keyword evidence="11" id="KW-0407">Ion channel</keyword>
<keyword evidence="4" id="KW-0812">Transmembrane</keyword>
<proteinExistence type="evidence at transcript level"/>
<evidence type="ECO:0000259" key="12">
    <source>
        <dbReference type="Pfam" id="PF10613"/>
    </source>
</evidence>
<keyword evidence="5" id="KW-1133">Transmembrane helix</keyword>
<keyword evidence="2" id="KW-0813">Transport</keyword>
<dbReference type="InterPro" id="IPR019594">
    <property type="entry name" value="Glu/Gly-bd"/>
</dbReference>
<dbReference type="SUPFAM" id="SSF53850">
    <property type="entry name" value="Periplasmic binding protein-like II"/>
    <property type="match status" value="1"/>
</dbReference>
<dbReference type="PANTHER" id="PTHR42643:SF24">
    <property type="entry name" value="IONOTROPIC RECEPTOR 60A"/>
    <property type="match status" value="1"/>
</dbReference>
<keyword evidence="3" id="KW-1003">Cell membrane</keyword>